<dbReference type="Proteomes" id="UP000320660">
    <property type="component" value="Segment"/>
</dbReference>
<organism evidence="1 2">
    <name type="scientific">Vibrio phage 2 TSL-2019</name>
    <dbReference type="NCBI Taxonomy" id="2508172"/>
    <lineage>
        <taxon>Viruses</taxon>
        <taxon>Duplodnaviria</taxon>
        <taxon>Heunggongvirae</taxon>
        <taxon>Uroviricota</taxon>
        <taxon>Caudoviricetes</taxon>
        <taxon>Chimalliviridae</taxon>
        <taxon>Gorgonvirinae</taxon>
        <taxon>Aphroditevirus</taxon>
        <taxon>Aphroditevirus av2TSL2019</taxon>
    </lineage>
</organism>
<evidence type="ECO:0000313" key="2">
    <source>
        <dbReference type="Proteomes" id="UP000320660"/>
    </source>
</evidence>
<sequence>MEIVKVLPLDLRAELESNYLEETQPVTILSRDWYRPDYSPFFIDDFELFDGDGMLLKRNKHYTLESMNSELVKKTGRPVYHFFRILDTTLNYKKSYRIKYRSVGNTGFPRSLISKMVNDLINSDYWVDWDTQVLGKPPTLPAYQHWHDIETEVANWDQFTRFATQHLNYVMETKRSHYDRVMVMINKVEGLFSKEHRDYRARLKAHDQDYNNPHKLKREHFELEHIPNLPLASLSEDHRGNKPNRFTTPKGLAHAVNYQQRLSPNMVRSGELKVSAFHELGGLSTLAPGRTFQIDQMTKASVTRDRDGGLNFYVGDATGQVSTSLYGKGGELTLTGKFNTLMNDVPKFDVVLRTAGQGVVLKQSTTHLGRYYPKPNDFLDPNSSDYCQLDFEDLEAQLGSGWEERSWFIPTPKGLMVAHHNTANPNRPYTFEFRMFNVAHGIGPYPILSPTYFTFDYETITGTKVQDSNSLSMVDMVEGTIAGTYDRFHHTFTDPIKVFDLSGYGISLVSDVDVNGGNKVMIKLFTTATLDGNQYPIEMAWEFDHFKREFTRLSSGSNSRPVDNLSGSVTFGESLIKLTRGGTRYPTLAIGHKGDIFNYFGGSKYTVGKVTLDNLIEFYRTPIESRLNLGMESKELNVGLIVDPQPDSFNWMLVVPNDCPIVYRGQPMTLKKGMIDVRTNPRVSPGFEGTITVGVYSTPSGLRLTADANGQPFRDVFDIAMVDIDSSGIVKVNKLTEV</sequence>
<proteinExistence type="predicted"/>
<protein>
    <submittedName>
        <fullName evidence="1">Uncharacterized protein</fullName>
    </submittedName>
</protein>
<accession>A0A513PWE7</accession>
<evidence type="ECO:0000313" key="1">
    <source>
        <dbReference type="EMBL" id="QAU04282.1"/>
    </source>
</evidence>
<dbReference type="KEGG" id="vg:55613495"/>
<dbReference type="RefSeq" id="YP_009843229.1">
    <property type="nucleotide sequence ID" value="NC_048747.1"/>
</dbReference>
<reference evidence="1 2" key="1">
    <citation type="submission" date="2019-01" db="EMBL/GenBank/DDBJ databases">
        <authorList>
            <person name="Le T.S."/>
            <person name="Kurtboke I."/>
        </authorList>
    </citation>
    <scope>NUCLEOTIDE SEQUENCE [LARGE SCALE GENOMIC DNA]</scope>
</reference>
<dbReference type="EMBL" id="MK368614">
    <property type="protein sequence ID" value="QAU04282.1"/>
    <property type="molecule type" value="Genomic_DNA"/>
</dbReference>
<keyword evidence="2" id="KW-1185">Reference proteome</keyword>
<dbReference type="GeneID" id="55613495"/>
<name>A0A513PWE7_9CAUD</name>